<dbReference type="PROSITE" id="PS50157">
    <property type="entry name" value="ZINC_FINGER_C2H2_2"/>
    <property type="match status" value="1"/>
</dbReference>
<accession>A0A9W6Z5P9</accession>
<evidence type="ECO:0000313" key="3">
    <source>
        <dbReference type="EMBL" id="GMH46231.1"/>
    </source>
</evidence>
<dbReference type="AlphaFoldDB" id="A0A9W6Z5P9"/>
<dbReference type="Proteomes" id="UP001165082">
    <property type="component" value="Unassembled WGS sequence"/>
</dbReference>
<organism evidence="3 4">
    <name type="scientific">Triparma retinervis</name>
    <dbReference type="NCBI Taxonomy" id="2557542"/>
    <lineage>
        <taxon>Eukaryota</taxon>
        <taxon>Sar</taxon>
        <taxon>Stramenopiles</taxon>
        <taxon>Ochrophyta</taxon>
        <taxon>Bolidophyceae</taxon>
        <taxon>Parmales</taxon>
        <taxon>Triparmaceae</taxon>
        <taxon>Triparma</taxon>
    </lineage>
</organism>
<feature type="non-terminal residue" evidence="3">
    <location>
        <position position="1"/>
    </location>
</feature>
<keyword evidence="1" id="KW-0479">Metal-binding</keyword>
<evidence type="ECO:0000313" key="4">
    <source>
        <dbReference type="Proteomes" id="UP001165082"/>
    </source>
</evidence>
<proteinExistence type="predicted"/>
<evidence type="ECO:0000259" key="2">
    <source>
        <dbReference type="PROSITE" id="PS50157"/>
    </source>
</evidence>
<comment type="caution">
    <text evidence="3">The sequence shown here is derived from an EMBL/GenBank/DDBJ whole genome shotgun (WGS) entry which is preliminary data.</text>
</comment>
<name>A0A9W6Z5P9_9STRA</name>
<keyword evidence="1" id="KW-0863">Zinc-finger</keyword>
<reference evidence="3" key="1">
    <citation type="submission" date="2022-07" db="EMBL/GenBank/DDBJ databases">
        <title>Genome analysis of Parmales, a sister group of diatoms, reveals the evolutionary specialization of diatoms from phago-mixotrophs to photoautotrophs.</title>
        <authorList>
            <person name="Ban H."/>
            <person name="Sato S."/>
            <person name="Yoshikawa S."/>
            <person name="Kazumasa Y."/>
            <person name="Nakamura Y."/>
            <person name="Ichinomiya M."/>
            <person name="Saitoh K."/>
            <person name="Sato N."/>
            <person name="Blanc-Mathieu R."/>
            <person name="Endo H."/>
            <person name="Kuwata A."/>
            <person name="Ogata H."/>
        </authorList>
    </citation>
    <scope>NUCLEOTIDE SEQUENCE</scope>
</reference>
<keyword evidence="4" id="KW-1185">Reference proteome</keyword>
<gene>
    <name evidence="3" type="ORF">TrRE_jg11055</name>
</gene>
<feature type="domain" description="C2H2-type" evidence="2">
    <location>
        <begin position="4"/>
        <end position="23"/>
    </location>
</feature>
<dbReference type="GO" id="GO:0008270">
    <property type="term" value="F:zinc ion binding"/>
    <property type="evidence" value="ECO:0007669"/>
    <property type="project" value="UniProtKB-KW"/>
</dbReference>
<protein>
    <recommendedName>
        <fullName evidence="2">C2H2-type domain-containing protein</fullName>
    </recommendedName>
</protein>
<evidence type="ECO:0000256" key="1">
    <source>
        <dbReference type="PROSITE-ProRule" id="PRU00042"/>
    </source>
</evidence>
<dbReference type="InterPro" id="IPR013087">
    <property type="entry name" value="Znf_C2H2_type"/>
</dbReference>
<keyword evidence="1" id="KW-0862">Zinc</keyword>
<sequence>MSTLKCNSCGVTFDSKNKLFKHL</sequence>
<dbReference type="EMBL" id="BRXZ01003006">
    <property type="protein sequence ID" value="GMH46231.1"/>
    <property type="molecule type" value="Genomic_DNA"/>
</dbReference>